<dbReference type="Proteomes" id="UP001075354">
    <property type="component" value="Chromosome 2"/>
</dbReference>
<sequence length="114" mass="13113">MGVHLDLSCIDRSHRVGRMGPHPRAIIVKFTSYAHRSLMFRAKRLLKGKKVTVREDLTGQRLRLMKNAISEYGERNVWSIDGVILINVGERFTARVRSDSDLDDVIVKYPPPRQ</sequence>
<keyword evidence="2" id="KW-1185">Reference proteome</keyword>
<dbReference type="AlphaFoldDB" id="A0AAV7XV17"/>
<protein>
    <submittedName>
        <fullName evidence="1">Uncharacterized protein</fullName>
    </submittedName>
</protein>
<organism evidence="1 2">
    <name type="scientific">Megalurothrips usitatus</name>
    <name type="common">bean blossom thrips</name>
    <dbReference type="NCBI Taxonomy" id="439358"/>
    <lineage>
        <taxon>Eukaryota</taxon>
        <taxon>Metazoa</taxon>
        <taxon>Ecdysozoa</taxon>
        <taxon>Arthropoda</taxon>
        <taxon>Hexapoda</taxon>
        <taxon>Insecta</taxon>
        <taxon>Pterygota</taxon>
        <taxon>Neoptera</taxon>
        <taxon>Paraneoptera</taxon>
        <taxon>Thysanoptera</taxon>
        <taxon>Terebrantia</taxon>
        <taxon>Thripoidea</taxon>
        <taxon>Thripidae</taxon>
        <taxon>Megalurothrips</taxon>
    </lineage>
</organism>
<name>A0AAV7XV17_9NEOP</name>
<dbReference type="EMBL" id="JAPTSV010000002">
    <property type="protein sequence ID" value="KAJ1530209.1"/>
    <property type="molecule type" value="Genomic_DNA"/>
</dbReference>
<comment type="caution">
    <text evidence="1">The sequence shown here is derived from an EMBL/GenBank/DDBJ whole genome shotgun (WGS) entry which is preliminary data.</text>
</comment>
<evidence type="ECO:0000313" key="2">
    <source>
        <dbReference type="Proteomes" id="UP001075354"/>
    </source>
</evidence>
<evidence type="ECO:0000313" key="1">
    <source>
        <dbReference type="EMBL" id="KAJ1530209.1"/>
    </source>
</evidence>
<proteinExistence type="predicted"/>
<dbReference type="Gene3D" id="3.30.70.1820">
    <property type="entry name" value="L1 transposable element, RRM domain"/>
    <property type="match status" value="1"/>
</dbReference>
<reference evidence="1" key="1">
    <citation type="submission" date="2022-12" db="EMBL/GenBank/DDBJ databases">
        <title>Chromosome-level genome assembly of the bean flower thrips Megalurothrips usitatus.</title>
        <authorList>
            <person name="Ma L."/>
            <person name="Liu Q."/>
            <person name="Li H."/>
            <person name="Cai W."/>
        </authorList>
    </citation>
    <scope>NUCLEOTIDE SEQUENCE</scope>
    <source>
        <strain evidence="1">Cailab_2022a</strain>
    </source>
</reference>
<gene>
    <name evidence="1" type="ORF">ONE63_005136</name>
</gene>
<accession>A0AAV7XV17</accession>